<comment type="similarity">
    <text evidence="1">Belongs to the PrpD family.</text>
</comment>
<dbReference type="GO" id="GO:0016829">
    <property type="term" value="F:lyase activity"/>
    <property type="evidence" value="ECO:0007669"/>
    <property type="project" value="InterPro"/>
</dbReference>
<reference evidence="5" key="1">
    <citation type="journal article" date="2022" name="Syst. Appl. Microbiol.">
        <title>Natronocalculus amylovorans gen. nov., sp. nov., and Natranaeroarchaeum aerophilus sp. nov., dominant culturable amylolytic natronoarchaea from hypersaline soda lakes in southwestern Siberia.</title>
        <authorList>
            <person name="Sorokin D.Y."/>
            <person name="Elcheninov A.G."/>
            <person name="Khizhniak T.V."/>
            <person name="Koenen M."/>
            <person name="Bale N.J."/>
            <person name="Damste J.S.S."/>
            <person name="Kublanov I.V."/>
        </authorList>
    </citation>
    <scope>NUCLEOTIDE SEQUENCE</scope>
    <source>
        <strain evidence="5">AArc-St2</strain>
    </source>
</reference>
<organism evidence="5 6">
    <name type="scientific">Natronocalculus amylovorans</name>
    <dbReference type="NCBI Taxonomy" id="2917812"/>
    <lineage>
        <taxon>Archaea</taxon>
        <taxon>Methanobacteriati</taxon>
        <taxon>Methanobacteriota</taxon>
        <taxon>Stenosarchaea group</taxon>
        <taxon>Halobacteria</taxon>
        <taxon>Halobacteriales</taxon>
        <taxon>Haloferacaceae</taxon>
        <taxon>Natronocalculus</taxon>
    </lineage>
</organism>
<feature type="compositionally biased region" description="Polar residues" evidence="2">
    <location>
        <begin position="61"/>
        <end position="71"/>
    </location>
</feature>
<reference evidence="5" key="2">
    <citation type="submission" date="2022-02" db="EMBL/GenBank/DDBJ databases">
        <authorList>
            <person name="Elcheninov A.G."/>
            <person name="Sorokin D.Y."/>
            <person name="Kublanov I.V."/>
        </authorList>
    </citation>
    <scope>NUCLEOTIDE SEQUENCE</scope>
    <source>
        <strain evidence="5">AArc-St2</strain>
    </source>
</reference>
<feature type="region of interest" description="Disordered" evidence="2">
    <location>
        <begin position="61"/>
        <end position="80"/>
    </location>
</feature>
<dbReference type="Gene3D" id="1.10.4100.10">
    <property type="entry name" value="2-methylcitrate dehydratase PrpD"/>
    <property type="match status" value="1"/>
</dbReference>
<evidence type="ECO:0000313" key="6">
    <source>
        <dbReference type="Proteomes" id="UP001203207"/>
    </source>
</evidence>
<dbReference type="Pfam" id="PF19305">
    <property type="entry name" value="MmgE_PrpD_C"/>
    <property type="match status" value="1"/>
</dbReference>
<dbReference type="Gene3D" id="3.30.1330.120">
    <property type="entry name" value="2-methylcitrate dehydratase PrpD"/>
    <property type="match status" value="1"/>
</dbReference>
<sequence>MSEPSIAARLAAHAVETTPAELTPEVTDTIGKVTLDWLGLVVGGEAIAGSTESVTAGMQALTGDTGSSNGATGDGRATVLPTGERVAPDRAALLNGTYAHSLDFDDTHRSSSSHPAAPVIAAAMAAAEATNSSASELTTAIAVGYDVACRMGEAVNPDGHYGRGFHITATCGTFGATAAAGRLWGVSVEELTSAFGINGSQVAGSLQFLENGAWNKRLHPGLAASRAIEAVSLAASGFRGSEKPIEGTHGFFAGYTDDPIPSILDDIQTGDAVLETALKPYPCCRYMHAAIDALIELATTHNIDPATVTAVSVDLPAAGVTLTGDPIDRKQRPQNFVDCQFSMPFAAALALSGRDVGLAAFREAQSTLDSPSRKELMDTVSVTTTDRTRSRFPEVWAAGVTIETETDSYERFTEYARGEPENPLTWDETVAKFEELATAAAIDRETQQAAITVCQELSNSDRETVTESLYGICR</sequence>
<protein>
    <submittedName>
        <fullName evidence="5">MmgE/PrpD family protein</fullName>
    </submittedName>
</protein>
<comment type="caution">
    <text evidence="5">The sequence shown here is derived from an EMBL/GenBank/DDBJ whole genome shotgun (WGS) entry which is preliminary data.</text>
</comment>
<gene>
    <name evidence="5" type="ORF">AArcSt2_02855</name>
</gene>
<evidence type="ECO:0000256" key="1">
    <source>
        <dbReference type="ARBA" id="ARBA00006174"/>
    </source>
</evidence>
<dbReference type="InterPro" id="IPR045336">
    <property type="entry name" value="MmgE_PrpD_N"/>
</dbReference>
<feature type="domain" description="MmgE/PrpD N-terminal" evidence="3">
    <location>
        <begin position="9"/>
        <end position="259"/>
    </location>
</feature>
<dbReference type="RefSeq" id="WP_250582789.1">
    <property type="nucleotide sequence ID" value="NZ_JAKRVX010000001.1"/>
</dbReference>
<dbReference type="InterPro" id="IPR042183">
    <property type="entry name" value="MmgE/PrpD_sf_1"/>
</dbReference>
<keyword evidence="6" id="KW-1185">Reference proteome</keyword>
<evidence type="ECO:0000259" key="4">
    <source>
        <dbReference type="Pfam" id="PF19305"/>
    </source>
</evidence>
<dbReference type="PANTHER" id="PTHR16943:SF8">
    <property type="entry name" value="2-METHYLCITRATE DEHYDRATASE"/>
    <property type="match status" value="1"/>
</dbReference>
<dbReference type="InterPro" id="IPR005656">
    <property type="entry name" value="MmgE_PrpD"/>
</dbReference>
<dbReference type="InterPro" id="IPR042188">
    <property type="entry name" value="MmgE/PrpD_sf_2"/>
</dbReference>
<dbReference type="Proteomes" id="UP001203207">
    <property type="component" value="Unassembled WGS sequence"/>
</dbReference>
<accession>A0AAE3FV12</accession>
<dbReference type="PANTHER" id="PTHR16943">
    <property type="entry name" value="2-METHYLCITRATE DEHYDRATASE-RELATED"/>
    <property type="match status" value="1"/>
</dbReference>
<evidence type="ECO:0000259" key="3">
    <source>
        <dbReference type="Pfam" id="PF03972"/>
    </source>
</evidence>
<dbReference type="AlphaFoldDB" id="A0AAE3FV12"/>
<dbReference type="EMBL" id="JAKRVX010000001">
    <property type="protein sequence ID" value="MCL9815874.1"/>
    <property type="molecule type" value="Genomic_DNA"/>
</dbReference>
<proteinExistence type="inferred from homology"/>
<evidence type="ECO:0000256" key="2">
    <source>
        <dbReference type="SAM" id="MobiDB-lite"/>
    </source>
</evidence>
<name>A0AAE3FV12_9EURY</name>
<dbReference type="InterPro" id="IPR045337">
    <property type="entry name" value="MmgE_PrpD_C"/>
</dbReference>
<feature type="domain" description="MmgE/PrpD C-terminal" evidence="4">
    <location>
        <begin position="281"/>
        <end position="453"/>
    </location>
</feature>
<dbReference type="Pfam" id="PF03972">
    <property type="entry name" value="MmgE_PrpD_N"/>
    <property type="match status" value="1"/>
</dbReference>
<evidence type="ECO:0000313" key="5">
    <source>
        <dbReference type="EMBL" id="MCL9815874.1"/>
    </source>
</evidence>
<dbReference type="SUPFAM" id="SSF103378">
    <property type="entry name" value="2-methylcitrate dehydratase PrpD"/>
    <property type="match status" value="1"/>
</dbReference>
<dbReference type="InterPro" id="IPR036148">
    <property type="entry name" value="MmgE/PrpD_sf"/>
</dbReference>